<reference evidence="2 3" key="1">
    <citation type="submission" date="2020-03" db="EMBL/GenBank/DDBJ databases">
        <title>Genomic Encyclopedia of Type Strains, Phase IV (KMG-IV): sequencing the most valuable type-strain genomes for metagenomic binning, comparative biology and taxonomic classification.</title>
        <authorList>
            <person name="Goeker M."/>
        </authorList>
    </citation>
    <scope>NUCLEOTIDE SEQUENCE [LARGE SCALE GENOMIC DNA]</scope>
    <source>
        <strain evidence="2 3">DSM 27651</strain>
    </source>
</reference>
<dbReference type="EMBL" id="JAATJE010000001">
    <property type="protein sequence ID" value="NJC33479.1"/>
    <property type="molecule type" value="Genomic_DNA"/>
</dbReference>
<evidence type="ECO:0000256" key="1">
    <source>
        <dbReference type="SAM" id="MobiDB-lite"/>
    </source>
</evidence>
<comment type="caution">
    <text evidence="2">The sequence shown here is derived from an EMBL/GenBank/DDBJ whole genome shotgun (WGS) entry which is preliminary data.</text>
</comment>
<protein>
    <submittedName>
        <fullName evidence="2">Uncharacterized protein</fullName>
    </submittedName>
</protein>
<gene>
    <name evidence="2" type="ORF">GGR88_000953</name>
</gene>
<keyword evidence="3" id="KW-1185">Reference proteome</keyword>
<evidence type="ECO:0000313" key="2">
    <source>
        <dbReference type="EMBL" id="NJC33479.1"/>
    </source>
</evidence>
<proteinExistence type="predicted"/>
<name>A0ABX0XJH1_9SPHN</name>
<accession>A0ABX0XJH1</accession>
<sequence>MADQPALQEPYDLAAAAGRLRPLFGTGTLAGQEQLRRGYDEGRTTP</sequence>
<feature type="region of interest" description="Disordered" evidence="1">
    <location>
        <begin position="22"/>
        <end position="46"/>
    </location>
</feature>
<dbReference type="Proteomes" id="UP000734218">
    <property type="component" value="Unassembled WGS sequence"/>
</dbReference>
<organism evidence="2 3">
    <name type="scientific">Sphingomonas jejuensis</name>
    <dbReference type="NCBI Taxonomy" id="904715"/>
    <lineage>
        <taxon>Bacteria</taxon>
        <taxon>Pseudomonadati</taxon>
        <taxon>Pseudomonadota</taxon>
        <taxon>Alphaproteobacteria</taxon>
        <taxon>Sphingomonadales</taxon>
        <taxon>Sphingomonadaceae</taxon>
        <taxon>Sphingomonas</taxon>
    </lineage>
</organism>
<dbReference type="RefSeq" id="WP_167953462.1">
    <property type="nucleotide sequence ID" value="NZ_JAATJE010000001.1"/>
</dbReference>
<evidence type="ECO:0000313" key="3">
    <source>
        <dbReference type="Proteomes" id="UP000734218"/>
    </source>
</evidence>
<feature type="compositionally biased region" description="Basic and acidic residues" evidence="1">
    <location>
        <begin position="34"/>
        <end position="46"/>
    </location>
</feature>